<protein>
    <submittedName>
        <fullName evidence="1">Uncharacterized protein</fullName>
    </submittedName>
</protein>
<name>A0ACC0P6G0_RHOML</name>
<evidence type="ECO:0000313" key="2">
    <source>
        <dbReference type="Proteomes" id="UP001062846"/>
    </source>
</evidence>
<proteinExistence type="predicted"/>
<reference evidence="1" key="1">
    <citation type="submission" date="2022-02" db="EMBL/GenBank/DDBJ databases">
        <title>Plant Genome Project.</title>
        <authorList>
            <person name="Zhang R.-G."/>
        </authorList>
    </citation>
    <scope>NUCLEOTIDE SEQUENCE</scope>
    <source>
        <strain evidence="1">AT1</strain>
    </source>
</reference>
<accession>A0ACC0P6G0</accession>
<evidence type="ECO:0000313" key="1">
    <source>
        <dbReference type="EMBL" id="KAI8561085.1"/>
    </source>
</evidence>
<dbReference type="Proteomes" id="UP001062846">
    <property type="component" value="Chromosome 4"/>
</dbReference>
<comment type="caution">
    <text evidence="1">The sequence shown here is derived from an EMBL/GenBank/DDBJ whole genome shotgun (WGS) entry which is preliminary data.</text>
</comment>
<keyword evidence="2" id="KW-1185">Reference proteome</keyword>
<sequence>MEVMQEQENPSALELGRNRKLMASHEMKERTLGHALGRNDAQTKPGGGLGSNAMGRGRPKLTLDAVVRKDLSIVGLIQTLQLVASVNIDVAAKGQLYVSYVNMQDGMVDHAVNFLLEMDSKGIPANVVTYTSLIDGLCKHGKWKEATGMLIQMVDRSNSPDVRTVTVLVDALSKQGMTKVAEELLKDMIARGVYPNVVTYSALMDGYSLQGRMDEAMRLLSAMGLVQIGRYTAAQESLNEMQAAPQIPNPKTCGLLLDGLCQSGHIDEAMFLFHIMEKRGLRLDIVKYNVLVAAYCNNKTLDNARDVFTVLPSKGYCSDDRTSLT</sequence>
<gene>
    <name evidence="1" type="ORF">RHMOL_Rhmol04G0309300</name>
</gene>
<dbReference type="EMBL" id="CM046391">
    <property type="protein sequence ID" value="KAI8561085.1"/>
    <property type="molecule type" value="Genomic_DNA"/>
</dbReference>
<organism evidence="1 2">
    <name type="scientific">Rhododendron molle</name>
    <name type="common">Chinese azalea</name>
    <name type="synonym">Azalea mollis</name>
    <dbReference type="NCBI Taxonomy" id="49168"/>
    <lineage>
        <taxon>Eukaryota</taxon>
        <taxon>Viridiplantae</taxon>
        <taxon>Streptophyta</taxon>
        <taxon>Embryophyta</taxon>
        <taxon>Tracheophyta</taxon>
        <taxon>Spermatophyta</taxon>
        <taxon>Magnoliopsida</taxon>
        <taxon>eudicotyledons</taxon>
        <taxon>Gunneridae</taxon>
        <taxon>Pentapetalae</taxon>
        <taxon>asterids</taxon>
        <taxon>Ericales</taxon>
        <taxon>Ericaceae</taxon>
        <taxon>Ericoideae</taxon>
        <taxon>Rhodoreae</taxon>
        <taxon>Rhododendron</taxon>
    </lineage>
</organism>